<keyword evidence="5" id="KW-1185">Reference proteome</keyword>
<dbReference type="Gene3D" id="3.20.120.10">
    <property type="entry name" value="Hydrophobin"/>
    <property type="match status" value="1"/>
</dbReference>
<dbReference type="Proteomes" id="UP000701801">
    <property type="component" value="Unassembled WGS sequence"/>
</dbReference>
<dbReference type="PANTHER" id="PTHR42341">
    <property type="entry name" value="HYDROPHOBIN"/>
    <property type="match status" value="1"/>
</dbReference>
<protein>
    <recommendedName>
        <fullName evidence="6">Hydrophobin</fullName>
    </recommendedName>
</protein>
<dbReference type="InterPro" id="IPR010636">
    <property type="entry name" value="Class_II_hydrophobin"/>
</dbReference>
<reference evidence="4" key="1">
    <citation type="submission" date="2021-07" db="EMBL/GenBank/DDBJ databases">
        <authorList>
            <person name="Durling M."/>
        </authorList>
    </citation>
    <scope>NUCLEOTIDE SEQUENCE</scope>
</reference>
<feature type="signal peptide" evidence="3">
    <location>
        <begin position="1"/>
        <end position="17"/>
    </location>
</feature>
<proteinExistence type="inferred from homology"/>
<dbReference type="OrthoDB" id="4500971at2759"/>
<dbReference type="InterPro" id="IPR036686">
    <property type="entry name" value="Class_II_Hydrophobin_sf"/>
</dbReference>
<organism evidence="4 5">
    <name type="scientific">Hymenoscyphus albidus</name>
    <dbReference type="NCBI Taxonomy" id="595503"/>
    <lineage>
        <taxon>Eukaryota</taxon>
        <taxon>Fungi</taxon>
        <taxon>Dikarya</taxon>
        <taxon>Ascomycota</taxon>
        <taxon>Pezizomycotina</taxon>
        <taxon>Leotiomycetes</taxon>
        <taxon>Helotiales</taxon>
        <taxon>Helotiaceae</taxon>
        <taxon>Hymenoscyphus</taxon>
    </lineage>
</organism>
<evidence type="ECO:0000256" key="3">
    <source>
        <dbReference type="SAM" id="SignalP"/>
    </source>
</evidence>
<evidence type="ECO:0008006" key="6">
    <source>
        <dbReference type="Google" id="ProtNLM"/>
    </source>
</evidence>
<evidence type="ECO:0000313" key="4">
    <source>
        <dbReference type="EMBL" id="CAG8977881.1"/>
    </source>
</evidence>
<evidence type="ECO:0000256" key="1">
    <source>
        <dbReference type="ARBA" id="ARBA00009576"/>
    </source>
</evidence>
<evidence type="ECO:0000256" key="2">
    <source>
        <dbReference type="ARBA" id="ARBA00023157"/>
    </source>
</evidence>
<dbReference type="PANTHER" id="PTHR42341:SF1">
    <property type="entry name" value="HYDROPHOBIN"/>
    <property type="match status" value="1"/>
</dbReference>
<comment type="caution">
    <text evidence="4">The sequence shown here is derived from an EMBL/GenBank/DDBJ whole genome shotgun (WGS) entry which is preliminary data.</text>
</comment>
<feature type="chain" id="PRO_5040502394" description="Hydrophobin" evidence="3">
    <location>
        <begin position="18"/>
        <end position="95"/>
    </location>
</feature>
<accession>A0A9N9Q8I4</accession>
<dbReference type="SUPFAM" id="SSF101751">
    <property type="entry name" value="Hydrophobin II, HfbII"/>
    <property type="match status" value="1"/>
</dbReference>
<dbReference type="EMBL" id="CAJVRM010000239">
    <property type="protein sequence ID" value="CAG8977881.1"/>
    <property type="molecule type" value="Genomic_DNA"/>
</dbReference>
<keyword evidence="3" id="KW-0732">Signal</keyword>
<gene>
    <name evidence="4" type="ORF">HYALB_00001758</name>
</gene>
<keyword evidence="2" id="KW-1015">Disulfide bond</keyword>
<sequence>MLTSSITFFGLVAAAFAAPFDLESRQATLTGCTSTPQCCDVDVLGVADLNCEVPPVVPTSIQNFSDICASVGKQNMCCILPILDQALLCTSPDGN</sequence>
<dbReference type="CDD" id="cd23508">
    <property type="entry name" value="hydrophobin_II"/>
    <property type="match status" value="1"/>
</dbReference>
<dbReference type="GO" id="GO:0005576">
    <property type="term" value="C:extracellular region"/>
    <property type="evidence" value="ECO:0007669"/>
    <property type="project" value="InterPro"/>
</dbReference>
<evidence type="ECO:0000313" key="5">
    <source>
        <dbReference type="Proteomes" id="UP000701801"/>
    </source>
</evidence>
<name>A0A9N9Q8I4_9HELO</name>
<comment type="similarity">
    <text evidence="1">Belongs to the cerato-ulmin hydrophobin family.</text>
</comment>
<dbReference type="AlphaFoldDB" id="A0A9N9Q8I4"/>
<dbReference type="Pfam" id="PF06766">
    <property type="entry name" value="Hydrophobin_2"/>
    <property type="match status" value="1"/>
</dbReference>